<dbReference type="InterPro" id="IPR003838">
    <property type="entry name" value="ABC3_permease_C"/>
</dbReference>
<feature type="transmembrane region" description="Helical" evidence="7">
    <location>
        <begin position="436"/>
        <end position="464"/>
    </location>
</feature>
<evidence type="ECO:0000256" key="1">
    <source>
        <dbReference type="ARBA" id="ARBA00004651"/>
    </source>
</evidence>
<dbReference type="GO" id="GO:0022857">
    <property type="term" value="F:transmembrane transporter activity"/>
    <property type="evidence" value="ECO:0007669"/>
    <property type="project" value="TreeGrafter"/>
</dbReference>
<gene>
    <name evidence="9" type="ORF">GCM10012278_02160</name>
</gene>
<dbReference type="AlphaFoldDB" id="A0A917ZY27"/>
<comment type="subcellular location">
    <subcellularLocation>
        <location evidence="1">Cell membrane</location>
        <topology evidence="1">Multi-pass membrane protein</topology>
    </subcellularLocation>
</comment>
<feature type="transmembrane region" description="Helical" evidence="7">
    <location>
        <begin position="485"/>
        <end position="505"/>
    </location>
</feature>
<comment type="similarity">
    <text evidence="6">Belongs to the ABC-4 integral membrane protein family.</text>
</comment>
<keyword evidence="4 7" id="KW-1133">Transmembrane helix</keyword>
<organism evidence="9 10">
    <name type="scientific">Nonomuraea glycinis</name>
    <dbReference type="NCBI Taxonomy" id="2047744"/>
    <lineage>
        <taxon>Bacteria</taxon>
        <taxon>Bacillati</taxon>
        <taxon>Actinomycetota</taxon>
        <taxon>Actinomycetes</taxon>
        <taxon>Streptosporangiales</taxon>
        <taxon>Streptosporangiaceae</taxon>
        <taxon>Nonomuraea</taxon>
    </lineage>
</organism>
<dbReference type="RefSeq" id="WP_189136548.1">
    <property type="nucleotide sequence ID" value="NZ_BMNK01000001.1"/>
</dbReference>
<evidence type="ECO:0000313" key="9">
    <source>
        <dbReference type="EMBL" id="GGP00756.1"/>
    </source>
</evidence>
<feature type="transmembrane region" description="Helical" evidence="7">
    <location>
        <begin position="324"/>
        <end position="350"/>
    </location>
</feature>
<evidence type="ECO:0000256" key="2">
    <source>
        <dbReference type="ARBA" id="ARBA00022475"/>
    </source>
</evidence>
<evidence type="ECO:0000256" key="5">
    <source>
        <dbReference type="ARBA" id="ARBA00023136"/>
    </source>
</evidence>
<evidence type="ECO:0000256" key="6">
    <source>
        <dbReference type="ARBA" id="ARBA00038076"/>
    </source>
</evidence>
<feature type="transmembrane region" description="Helical" evidence="7">
    <location>
        <begin position="362"/>
        <end position="383"/>
    </location>
</feature>
<dbReference type="PANTHER" id="PTHR30572:SF4">
    <property type="entry name" value="ABC TRANSPORTER PERMEASE YTRF"/>
    <property type="match status" value="1"/>
</dbReference>
<feature type="domain" description="ABC3 transporter permease C-terminal" evidence="8">
    <location>
        <begin position="277"/>
        <end position="393"/>
    </location>
</feature>
<accession>A0A917ZY27</accession>
<feature type="transmembrane region" description="Helical" evidence="7">
    <location>
        <begin position="272"/>
        <end position="295"/>
    </location>
</feature>
<dbReference type="Proteomes" id="UP000660745">
    <property type="component" value="Unassembled WGS sequence"/>
</dbReference>
<keyword evidence="2" id="KW-1003">Cell membrane</keyword>
<evidence type="ECO:0000313" key="10">
    <source>
        <dbReference type="Proteomes" id="UP000660745"/>
    </source>
</evidence>
<name>A0A917ZY27_9ACTN</name>
<evidence type="ECO:0000256" key="4">
    <source>
        <dbReference type="ARBA" id="ARBA00022989"/>
    </source>
</evidence>
<feature type="transmembrane region" description="Helical" evidence="7">
    <location>
        <begin position="715"/>
        <end position="740"/>
    </location>
</feature>
<dbReference type="InterPro" id="IPR050250">
    <property type="entry name" value="Macrolide_Exporter_MacB"/>
</dbReference>
<keyword evidence="10" id="KW-1185">Reference proteome</keyword>
<keyword evidence="3 7" id="KW-0812">Transmembrane</keyword>
<feature type="transmembrane region" description="Helical" evidence="7">
    <location>
        <begin position="21"/>
        <end position="44"/>
    </location>
</feature>
<feature type="transmembrane region" description="Helical" evidence="7">
    <location>
        <begin position="413"/>
        <end position="430"/>
    </location>
</feature>
<reference evidence="9" key="1">
    <citation type="journal article" date="2014" name="Int. J. Syst. Evol. Microbiol.">
        <title>Complete genome sequence of Corynebacterium casei LMG S-19264T (=DSM 44701T), isolated from a smear-ripened cheese.</title>
        <authorList>
            <consortium name="US DOE Joint Genome Institute (JGI-PGF)"/>
            <person name="Walter F."/>
            <person name="Albersmeier A."/>
            <person name="Kalinowski J."/>
            <person name="Ruckert C."/>
        </authorList>
    </citation>
    <scope>NUCLEOTIDE SEQUENCE</scope>
    <source>
        <strain evidence="9">CGMCC 4.7430</strain>
    </source>
</reference>
<protein>
    <recommendedName>
        <fullName evidence="8">ABC3 transporter permease C-terminal domain-containing protein</fullName>
    </recommendedName>
</protein>
<feature type="domain" description="ABC3 transporter permease C-terminal" evidence="8">
    <location>
        <begin position="719"/>
        <end position="833"/>
    </location>
</feature>
<dbReference type="EMBL" id="BMNK01000001">
    <property type="protein sequence ID" value="GGP00756.1"/>
    <property type="molecule type" value="Genomic_DNA"/>
</dbReference>
<evidence type="ECO:0000259" key="8">
    <source>
        <dbReference type="Pfam" id="PF02687"/>
    </source>
</evidence>
<dbReference type="PANTHER" id="PTHR30572">
    <property type="entry name" value="MEMBRANE COMPONENT OF TRANSPORTER-RELATED"/>
    <property type="match status" value="1"/>
</dbReference>
<evidence type="ECO:0000256" key="3">
    <source>
        <dbReference type="ARBA" id="ARBA00022692"/>
    </source>
</evidence>
<dbReference type="GO" id="GO:0005886">
    <property type="term" value="C:plasma membrane"/>
    <property type="evidence" value="ECO:0007669"/>
    <property type="project" value="UniProtKB-SubCell"/>
</dbReference>
<dbReference type="Pfam" id="PF02687">
    <property type="entry name" value="FtsX"/>
    <property type="match status" value="2"/>
</dbReference>
<feature type="transmembrane region" description="Helical" evidence="7">
    <location>
        <begin position="761"/>
        <end position="788"/>
    </location>
</feature>
<comment type="caution">
    <text evidence="9">The sequence shown here is derived from an EMBL/GenBank/DDBJ whole genome shotgun (WGS) entry which is preliminary data.</text>
</comment>
<evidence type="ECO:0000256" key="7">
    <source>
        <dbReference type="SAM" id="Phobius"/>
    </source>
</evidence>
<feature type="transmembrane region" description="Helical" evidence="7">
    <location>
        <begin position="808"/>
        <end position="836"/>
    </location>
</feature>
<reference evidence="9" key="2">
    <citation type="submission" date="2020-09" db="EMBL/GenBank/DDBJ databases">
        <authorList>
            <person name="Sun Q."/>
            <person name="Zhou Y."/>
        </authorList>
    </citation>
    <scope>NUCLEOTIDE SEQUENCE</scope>
    <source>
        <strain evidence="9">CGMCC 4.7430</strain>
    </source>
</reference>
<proteinExistence type="inferred from homology"/>
<sequence>MSALVAALRIARRDALRAKGRSALIMAMIGLPVLVITGLFTGFATAGVSPAEQVTARLGAADARIATSEFRVPIVQTPGGDGFRHTRTARSDRSRTVAEVTAVLDGRLIPYDVGSVEVRRPDGHDVVSAIELDLRDPMTRGIRPLVSGRFPASPGEVAVTPEMIERGVRLGGTISVTPQERQVRVVGVVEHPNNLRRKEVVGFQNVLLLDKRDGHGTGWLADTPAPVLWQDVLRLNGVGLTATSRAVLAGPPPATEFPGYDAATDPRILTTIAAGVVLAVLETVLLAGPAFAVGLRRRRRELALIAAQGGSGAHLRAIVLADGLVLGGVATLLGAALGTGGALVAVPILARWTGGYGPPEVPWLPVLGAAALGLLSAVIAALVPAVQAARQHPAQVLAGRESEQGRRRAGRPILGLLLITAGLCVTALSLDDSGPTILVGGVLVVFGLVAVMPWLVQAAGRLAARLPLPLRLSVRDAARHRVRTACAAAAVMAATMGAISLGIGAESQEAAFKASYRPEVPTGTLTITAHGVGDRGWADLRAAATKALPGVSLIPGQLALGRDGRPVTTVLVPQGCHGQCGVALDSPIGDAGLLALVQGRADPRAAAALAEGRAVVFDDRMVKDGTLTVDLSSEAPERTSLQIPAVTVTAADPRQIGAVLPPQALTEAGLKLAERRLYAAHRPADLPLLERRLSLATGKADVHLESGPGDPSTPLFPTLLGVALVLGLGGTFAATGLATADMRRDLDTVSAVGAPPRVRRLIVAAQAGFVAGLGTLVGAVAGGVMGIAASWPMSRHARTSGGPLDYDALFVAVPWSFTAAIVVGLPLLAALVAGLVTRARPTLTRRLA</sequence>
<keyword evidence="5 7" id="KW-0472">Membrane</keyword>